<evidence type="ECO:0000256" key="2">
    <source>
        <dbReference type="SAM" id="MobiDB-lite"/>
    </source>
</evidence>
<gene>
    <name evidence="3" type="ORF">P8A22_38060</name>
</gene>
<feature type="region of interest" description="Disordered" evidence="2">
    <location>
        <begin position="122"/>
        <end position="154"/>
    </location>
</feature>
<keyword evidence="4" id="KW-1185">Reference proteome</keyword>
<organism evidence="3 4">
    <name type="scientific">Streptomyces laculatispora</name>
    <dbReference type="NCBI Taxonomy" id="887464"/>
    <lineage>
        <taxon>Bacteria</taxon>
        <taxon>Bacillati</taxon>
        <taxon>Actinomycetota</taxon>
        <taxon>Actinomycetes</taxon>
        <taxon>Kitasatosporales</taxon>
        <taxon>Streptomycetaceae</taxon>
        <taxon>Streptomyces</taxon>
    </lineage>
</organism>
<feature type="coiled-coil region" evidence="1">
    <location>
        <begin position="3"/>
        <end position="33"/>
    </location>
</feature>
<dbReference type="RefSeq" id="WP_306092778.1">
    <property type="nucleotide sequence ID" value="NZ_CP120993.1"/>
</dbReference>
<sequence length="721" mass="78111">MDAKTYNAQLAELRALRDDIKKTQATLAKLETDRARQITALAGYEKAKAERIAPAAGLSLADIVAIAPILAPDQLTSPAPAVQAAATVATPEPTSATTLPTGTELAQEQAPAQVGTVAPAMTRPAPQPAMATGTPTAPSAPPSGPAPDAAAPPAAEEALRALPGIPEGPDGDRWFAHTANLASTHPNFTQQARSMVFLDTGTGAMVHRDQTFRLDLPTAGAGEILNAVFRAVPDGVERIYITAGAPWHRQADQHPFLKDSVAAWLNAPTPGWRTDTGRGKDRMAGHFVHPRNPVGRYQRENGDQHVEIRSAGEWFDTEGVEPATIRDAFVLLWKALRRHWPDAVLMGSPSQTGRDLWTRTIPTKGQYADGYPVLSEELRGLFHATAGQGRTELITPPRIPQQLPALVEYDRTFAYAKHTWKSGVGTPRRVTANTFASWSQKEQTKALFACGHWHVRVTVPETWNHVGILPAPAPGDRAWHYPATPGTTFTTWAGGPEVYTALSNPMGPWKIEILDGILFDDGKPLDDWSKKLKEAWSSLTAQAGLNGDPAQRAAAQLASRAVRAILLYGIGGFAQRPRTVTGTTPRTMEREVPADAEIIGFDNETITWQRPTGFTRDPNAHPEWAAHIWSSARSALLSQRHRDDDTYAGALHAPPGSVVAFRTDAVYLTRPQPWPYHGQPGDYLNKGHLTGPLTAPTTEDELLTLRDKGRTTQQPTTHQGS</sequence>
<accession>A0ABY9IFA6</accession>
<feature type="region of interest" description="Disordered" evidence="2">
    <location>
        <begin position="272"/>
        <end position="298"/>
    </location>
</feature>
<evidence type="ECO:0000313" key="3">
    <source>
        <dbReference type="EMBL" id="WLQ45632.1"/>
    </source>
</evidence>
<keyword evidence="1" id="KW-0175">Coiled coil</keyword>
<reference evidence="3 4" key="1">
    <citation type="submission" date="2023-03" db="EMBL/GenBank/DDBJ databases">
        <title>Isolation and description of six Streptomyces strains from soil environments, able to metabolize different microbial glucans.</title>
        <authorList>
            <person name="Widen T."/>
            <person name="Larsbrink J."/>
        </authorList>
    </citation>
    <scope>NUCLEOTIDE SEQUENCE [LARGE SCALE GENOMIC DNA]</scope>
    <source>
        <strain evidence="3 4">Mut2</strain>
        <plasmid evidence="3 4">unnamed1</plasmid>
    </source>
</reference>
<dbReference type="EMBL" id="CP120993">
    <property type="protein sequence ID" value="WLQ45632.1"/>
    <property type="molecule type" value="Genomic_DNA"/>
</dbReference>
<feature type="compositionally biased region" description="Basic and acidic residues" evidence="2">
    <location>
        <begin position="275"/>
        <end position="284"/>
    </location>
</feature>
<evidence type="ECO:0008006" key="5">
    <source>
        <dbReference type="Google" id="ProtNLM"/>
    </source>
</evidence>
<geneLocation type="plasmid" evidence="3 4">
    <name>unnamed1</name>
</geneLocation>
<name>A0ABY9IFA6_9ACTN</name>
<dbReference type="Proteomes" id="UP001229952">
    <property type="component" value="Plasmid unnamed1"/>
</dbReference>
<proteinExistence type="predicted"/>
<evidence type="ECO:0000313" key="4">
    <source>
        <dbReference type="Proteomes" id="UP001229952"/>
    </source>
</evidence>
<feature type="compositionally biased region" description="Low complexity" evidence="2">
    <location>
        <begin position="128"/>
        <end position="137"/>
    </location>
</feature>
<protein>
    <recommendedName>
        <fullName evidence="5">Mucin-19</fullName>
    </recommendedName>
</protein>
<evidence type="ECO:0000256" key="1">
    <source>
        <dbReference type="SAM" id="Coils"/>
    </source>
</evidence>
<keyword evidence="3" id="KW-0614">Plasmid</keyword>